<comment type="subcellular location">
    <subcellularLocation>
        <location evidence="1">Cell envelope</location>
    </subcellularLocation>
</comment>
<reference evidence="6 7" key="1">
    <citation type="submission" date="2023-08" db="EMBL/GenBank/DDBJ databases">
        <title>Implementing the SeqCode for naming new Mesorhizobium species isolated from Vachellia karroo root nodules.</title>
        <authorList>
            <person name="Van Lill M."/>
        </authorList>
    </citation>
    <scope>NUCLEOTIDE SEQUENCE [LARGE SCALE GENOMIC DNA]</scope>
    <source>
        <strain evidence="6 7">VK24D</strain>
    </source>
</reference>
<evidence type="ECO:0000256" key="2">
    <source>
        <dbReference type="ARBA" id="ARBA00023054"/>
    </source>
</evidence>
<name>A0ABU4Y7I9_9HYPH</name>
<dbReference type="SUPFAM" id="SSF111369">
    <property type="entry name" value="HlyD-like secretion proteins"/>
    <property type="match status" value="1"/>
</dbReference>
<evidence type="ECO:0000256" key="1">
    <source>
        <dbReference type="ARBA" id="ARBA00004196"/>
    </source>
</evidence>
<dbReference type="Gene3D" id="2.40.420.20">
    <property type="match status" value="1"/>
</dbReference>
<proteinExistence type="predicted"/>
<feature type="domain" description="Multidrug resistance protein MdtA-like alpha-helical hairpin" evidence="4">
    <location>
        <begin position="122"/>
        <end position="179"/>
    </location>
</feature>
<sequence>MRINWTKRITGVAAVALIVAAGVWFAWPQPISVDLATAIRGPMEATVDDEARTEVRHVYTVSAPIAGKVLRISPPRHVGDQVTKDETVVAVMQPTTPSFHDVRTHEELLAALGAAEAAVTFAQAEVKRLEAALGYSRTELERAEKLAKTGAISQGALDKARFEVDTNEAALASAKAQVEVRSNEQAMIQTRLGQPAENATQSDPTCCIQLHAPVSGRILKIVQESEGMVQPGAPLVEIGDPIDLQVVADLLSADAVQIRPGAAVRIDGWGGSALRGKVTRVDPAGFLKVSALGIEEQRVRTEIDFVDPPETWSQLGHDYRVIVHVTSWRDDNVLSVPVAALFRKGDDWAVYLAKDGRARTTVVKIGHRNSRVAEVESGLSEGDRVVLHPSDRVGDGTAVRERNVQ</sequence>
<keyword evidence="7" id="KW-1185">Reference proteome</keyword>
<dbReference type="PANTHER" id="PTHR32347">
    <property type="entry name" value="EFFLUX SYSTEM COMPONENT YKNX-RELATED"/>
    <property type="match status" value="1"/>
</dbReference>
<accession>A0ABU4Y7I9</accession>
<dbReference type="EMBL" id="JAVIIW010000060">
    <property type="protein sequence ID" value="MDX8482890.1"/>
    <property type="molecule type" value="Genomic_DNA"/>
</dbReference>
<organism evidence="6 7">
    <name type="scientific">Mesorhizobium album</name>
    <dbReference type="NCBI Taxonomy" id="3072314"/>
    <lineage>
        <taxon>Bacteria</taxon>
        <taxon>Pseudomonadati</taxon>
        <taxon>Pseudomonadota</taxon>
        <taxon>Alphaproteobacteria</taxon>
        <taxon>Hyphomicrobiales</taxon>
        <taxon>Phyllobacteriaceae</taxon>
        <taxon>Mesorhizobium</taxon>
    </lineage>
</organism>
<gene>
    <name evidence="6" type="ORF">RFN28_31175</name>
</gene>
<evidence type="ECO:0000313" key="6">
    <source>
        <dbReference type="EMBL" id="MDX8482890.1"/>
    </source>
</evidence>
<protein>
    <submittedName>
        <fullName evidence="6">HlyD family efflux transporter periplasmic adaptor subunit</fullName>
    </submittedName>
</protein>
<dbReference type="Proteomes" id="UP001287059">
    <property type="component" value="Unassembled WGS sequence"/>
</dbReference>
<dbReference type="Gene3D" id="1.10.287.470">
    <property type="entry name" value="Helix hairpin bin"/>
    <property type="match status" value="1"/>
</dbReference>
<dbReference type="RefSeq" id="WP_320290987.1">
    <property type="nucleotide sequence ID" value="NZ_JAVIIW010000060.1"/>
</dbReference>
<dbReference type="InterPro" id="IPR058624">
    <property type="entry name" value="MdtA-like_HH"/>
</dbReference>
<dbReference type="InterPro" id="IPR058637">
    <property type="entry name" value="YknX-like_C"/>
</dbReference>
<dbReference type="Pfam" id="PF25876">
    <property type="entry name" value="HH_MFP_RND"/>
    <property type="match status" value="1"/>
</dbReference>
<dbReference type="PANTHER" id="PTHR32347:SF29">
    <property type="entry name" value="UPF0194 MEMBRANE PROTEIN YBHG"/>
    <property type="match status" value="1"/>
</dbReference>
<evidence type="ECO:0000259" key="5">
    <source>
        <dbReference type="Pfam" id="PF25989"/>
    </source>
</evidence>
<keyword evidence="2" id="KW-0175">Coiled coil</keyword>
<evidence type="ECO:0000256" key="3">
    <source>
        <dbReference type="SAM" id="MobiDB-lite"/>
    </source>
</evidence>
<comment type="caution">
    <text evidence="6">The sequence shown here is derived from an EMBL/GenBank/DDBJ whole genome shotgun (WGS) entry which is preliminary data.</text>
</comment>
<feature type="domain" description="YknX-like C-terminal permuted SH3-like" evidence="5">
    <location>
        <begin position="333"/>
        <end position="400"/>
    </location>
</feature>
<feature type="region of interest" description="Disordered" evidence="3">
    <location>
        <begin position="386"/>
        <end position="405"/>
    </location>
</feature>
<dbReference type="Pfam" id="PF25989">
    <property type="entry name" value="YknX_C"/>
    <property type="match status" value="1"/>
</dbReference>
<evidence type="ECO:0000313" key="7">
    <source>
        <dbReference type="Proteomes" id="UP001287059"/>
    </source>
</evidence>
<dbReference type="InterPro" id="IPR050465">
    <property type="entry name" value="UPF0194_transport"/>
</dbReference>
<evidence type="ECO:0000259" key="4">
    <source>
        <dbReference type="Pfam" id="PF25876"/>
    </source>
</evidence>